<evidence type="ECO:0000313" key="2">
    <source>
        <dbReference type="Proteomes" id="UP001060085"/>
    </source>
</evidence>
<accession>A0ACC0CB93</accession>
<evidence type="ECO:0000313" key="1">
    <source>
        <dbReference type="EMBL" id="KAI5682155.1"/>
    </source>
</evidence>
<sequence>MYFPMFAPAVRPGTQACKPYIQQYPMLGYKNEHKPLDIRLRLDMMTDAGDSGLLGIQVAVYSRTPYPISGGTQADKQQDVRGEELICGGTTSVPDIPPSSCTEEYMDWFLPRSHPRIQNPSNIPRRFHVPVDPPILAKALLDLVACEASREDVGKEERLDRVLDLLRRHRRTP</sequence>
<name>A0ACC0CB93_CATRO</name>
<organism evidence="1 2">
    <name type="scientific">Catharanthus roseus</name>
    <name type="common">Madagascar periwinkle</name>
    <name type="synonym">Vinca rosea</name>
    <dbReference type="NCBI Taxonomy" id="4058"/>
    <lineage>
        <taxon>Eukaryota</taxon>
        <taxon>Viridiplantae</taxon>
        <taxon>Streptophyta</taxon>
        <taxon>Embryophyta</taxon>
        <taxon>Tracheophyta</taxon>
        <taxon>Spermatophyta</taxon>
        <taxon>Magnoliopsida</taxon>
        <taxon>eudicotyledons</taxon>
        <taxon>Gunneridae</taxon>
        <taxon>Pentapetalae</taxon>
        <taxon>asterids</taxon>
        <taxon>lamiids</taxon>
        <taxon>Gentianales</taxon>
        <taxon>Apocynaceae</taxon>
        <taxon>Rauvolfioideae</taxon>
        <taxon>Vinceae</taxon>
        <taxon>Catharanthinae</taxon>
        <taxon>Catharanthus</taxon>
    </lineage>
</organism>
<protein>
    <submittedName>
        <fullName evidence="1">Uncharacterized protein</fullName>
    </submittedName>
</protein>
<keyword evidence="2" id="KW-1185">Reference proteome</keyword>
<comment type="caution">
    <text evidence="1">The sequence shown here is derived from an EMBL/GenBank/DDBJ whole genome shotgun (WGS) entry which is preliminary data.</text>
</comment>
<proteinExistence type="predicted"/>
<dbReference type="Proteomes" id="UP001060085">
    <property type="component" value="Linkage Group LG01"/>
</dbReference>
<dbReference type="EMBL" id="CM044701">
    <property type="protein sequence ID" value="KAI5682155.1"/>
    <property type="molecule type" value="Genomic_DNA"/>
</dbReference>
<reference evidence="2" key="1">
    <citation type="journal article" date="2023" name="Nat. Plants">
        <title>Single-cell RNA sequencing provides a high-resolution roadmap for understanding the multicellular compartmentation of specialized metabolism.</title>
        <authorList>
            <person name="Sun S."/>
            <person name="Shen X."/>
            <person name="Li Y."/>
            <person name="Li Y."/>
            <person name="Wang S."/>
            <person name="Li R."/>
            <person name="Zhang H."/>
            <person name="Shen G."/>
            <person name="Guo B."/>
            <person name="Wei J."/>
            <person name="Xu J."/>
            <person name="St-Pierre B."/>
            <person name="Chen S."/>
            <person name="Sun C."/>
        </authorList>
    </citation>
    <scope>NUCLEOTIDE SEQUENCE [LARGE SCALE GENOMIC DNA]</scope>
</reference>
<gene>
    <name evidence="1" type="ORF">M9H77_03383</name>
</gene>